<keyword evidence="4 7" id="KW-1133">Transmembrane helix</keyword>
<feature type="transmembrane region" description="Helical" evidence="7">
    <location>
        <begin position="171"/>
        <end position="193"/>
    </location>
</feature>
<reference evidence="9 10" key="1">
    <citation type="submission" date="2015-07" db="EMBL/GenBank/DDBJ databases">
        <title>The genome of the fungus Escovopsis weberi, a specialized disease agent of ant agriculture.</title>
        <authorList>
            <person name="de Man T.J."/>
            <person name="Stajich J.E."/>
            <person name="Kubicek C.P."/>
            <person name="Chenthamara K."/>
            <person name="Atanasova L."/>
            <person name="Druzhinina I.S."/>
            <person name="Birnbaum S."/>
            <person name="Barribeau S.M."/>
            <person name="Teiling C."/>
            <person name="Suen G."/>
            <person name="Currie C."/>
            <person name="Gerardo N.M."/>
        </authorList>
    </citation>
    <scope>NUCLEOTIDE SEQUENCE [LARGE SCALE GENOMIC DNA]</scope>
</reference>
<evidence type="ECO:0000256" key="5">
    <source>
        <dbReference type="ARBA" id="ARBA00023065"/>
    </source>
</evidence>
<name>A0A0N0RTJ6_ESCWE</name>
<dbReference type="Gene3D" id="1.20.1530.20">
    <property type="match status" value="1"/>
</dbReference>
<dbReference type="OrthoDB" id="2687058at2759"/>
<feature type="transmembrane region" description="Helical" evidence="7">
    <location>
        <begin position="235"/>
        <end position="255"/>
    </location>
</feature>
<dbReference type="GO" id="GO:0016020">
    <property type="term" value="C:membrane"/>
    <property type="evidence" value="ECO:0007669"/>
    <property type="project" value="UniProtKB-SubCell"/>
</dbReference>
<feature type="transmembrane region" description="Helical" evidence="7">
    <location>
        <begin position="341"/>
        <end position="366"/>
    </location>
</feature>
<comment type="caution">
    <text evidence="9">The sequence shown here is derived from an EMBL/GenBank/DDBJ whole genome shotgun (WGS) entry which is preliminary data.</text>
</comment>
<protein>
    <submittedName>
        <fullName evidence="9">K(+)/H(+) antiporter 1</fullName>
    </submittedName>
</protein>
<feature type="transmembrane region" description="Helical" evidence="7">
    <location>
        <begin position="68"/>
        <end position="87"/>
    </location>
</feature>
<evidence type="ECO:0000256" key="7">
    <source>
        <dbReference type="SAM" id="Phobius"/>
    </source>
</evidence>
<feature type="transmembrane region" description="Helical" evidence="7">
    <location>
        <begin position="136"/>
        <end position="159"/>
    </location>
</feature>
<dbReference type="InterPro" id="IPR050794">
    <property type="entry name" value="CPA2_transporter"/>
</dbReference>
<dbReference type="PANTHER" id="PTHR32468:SF0">
    <property type="entry name" value="K(+)_H(+) ANTIPORTER 1"/>
    <property type="match status" value="1"/>
</dbReference>
<evidence type="ECO:0000259" key="8">
    <source>
        <dbReference type="Pfam" id="PF00999"/>
    </source>
</evidence>
<gene>
    <name evidence="9" type="ORF">ESCO_005650</name>
</gene>
<feature type="transmembrane region" description="Helical" evidence="7">
    <location>
        <begin position="205"/>
        <end position="229"/>
    </location>
</feature>
<evidence type="ECO:0000256" key="6">
    <source>
        <dbReference type="ARBA" id="ARBA00023136"/>
    </source>
</evidence>
<evidence type="ECO:0000256" key="1">
    <source>
        <dbReference type="ARBA" id="ARBA00004141"/>
    </source>
</evidence>
<dbReference type="Pfam" id="PF00999">
    <property type="entry name" value="Na_H_Exchanger"/>
    <property type="match status" value="1"/>
</dbReference>
<comment type="subcellular location">
    <subcellularLocation>
        <location evidence="1">Membrane</location>
        <topology evidence="1">Multi-pass membrane protein</topology>
    </subcellularLocation>
</comment>
<feature type="domain" description="Cation/H+ exchanger transmembrane" evidence="8">
    <location>
        <begin position="53"/>
        <end position="326"/>
    </location>
</feature>
<keyword evidence="5" id="KW-0406">Ion transport</keyword>
<keyword evidence="2" id="KW-0813">Transport</keyword>
<proteinExistence type="predicted"/>
<accession>A0A0N0RTJ6</accession>
<dbReference type="InterPro" id="IPR006153">
    <property type="entry name" value="Cation/H_exchanger_TM"/>
</dbReference>
<evidence type="ECO:0000313" key="10">
    <source>
        <dbReference type="Proteomes" id="UP000053831"/>
    </source>
</evidence>
<dbReference type="GO" id="GO:0015297">
    <property type="term" value="F:antiporter activity"/>
    <property type="evidence" value="ECO:0007669"/>
    <property type="project" value="InterPro"/>
</dbReference>
<evidence type="ECO:0000256" key="3">
    <source>
        <dbReference type="ARBA" id="ARBA00022692"/>
    </source>
</evidence>
<dbReference type="AlphaFoldDB" id="A0A0N0RTJ6"/>
<feature type="transmembrane region" description="Helical" evidence="7">
    <location>
        <begin position="39"/>
        <end position="56"/>
    </location>
</feature>
<dbReference type="PANTHER" id="PTHR32468">
    <property type="entry name" value="CATION/H + ANTIPORTER"/>
    <property type="match status" value="1"/>
</dbReference>
<evidence type="ECO:0000313" key="9">
    <source>
        <dbReference type="EMBL" id="KOS20022.1"/>
    </source>
</evidence>
<dbReference type="GO" id="GO:1902600">
    <property type="term" value="P:proton transmembrane transport"/>
    <property type="evidence" value="ECO:0007669"/>
    <property type="project" value="InterPro"/>
</dbReference>
<dbReference type="Proteomes" id="UP000053831">
    <property type="component" value="Unassembled WGS sequence"/>
</dbReference>
<sequence>MATTTTAAAAVTTTAPKISSQAGIFEHGDPSKYNPKDPTSLFIIQAGLIIILCHFLHWPLSKIRQPRVIAEVIGGIILGPSVMGHIPGFTEHIFPAASIPNLTLVANVGLILYLFMIGLETDVRFLVAHWRIASSVAILGLALPFGVGCGLAWGIYHAFRNDPGLKPIDFSVYMLFVGIAIAITAFPVLCRILTALKLLDTPVGVITLAAGVANDVVGWILLALCVTLVNAGNGITTLYILLVALGFIFFVVFAVKPGLLWLLRKTDNVKDGPSQTAVSFILLIALTSAFFTGIIGIHPIFGGFIIGLIVPREDRFNISVIEKLEDLNIGLQAQILSTRTFTIFVVMALITTFVTTPLTTVLYPPWYQKKIAAWKRVVKMFRIVGQLNNIRASGENIIRSVAPSMD</sequence>
<organism evidence="9 10">
    <name type="scientific">Escovopsis weberi</name>
    <dbReference type="NCBI Taxonomy" id="150374"/>
    <lineage>
        <taxon>Eukaryota</taxon>
        <taxon>Fungi</taxon>
        <taxon>Dikarya</taxon>
        <taxon>Ascomycota</taxon>
        <taxon>Pezizomycotina</taxon>
        <taxon>Sordariomycetes</taxon>
        <taxon>Hypocreomycetidae</taxon>
        <taxon>Hypocreales</taxon>
        <taxon>Hypocreaceae</taxon>
        <taxon>Escovopsis</taxon>
    </lineage>
</organism>
<dbReference type="STRING" id="150374.A0A0N0RTJ6"/>
<evidence type="ECO:0000256" key="2">
    <source>
        <dbReference type="ARBA" id="ARBA00022448"/>
    </source>
</evidence>
<keyword evidence="6 7" id="KW-0472">Membrane</keyword>
<feature type="transmembrane region" description="Helical" evidence="7">
    <location>
        <begin position="276"/>
        <end position="309"/>
    </location>
</feature>
<evidence type="ECO:0000256" key="4">
    <source>
        <dbReference type="ARBA" id="ARBA00022989"/>
    </source>
</evidence>
<dbReference type="EMBL" id="LGSR01000019">
    <property type="protein sequence ID" value="KOS20022.1"/>
    <property type="molecule type" value="Genomic_DNA"/>
</dbReference>
<dbReference type="InterPro" id="IPR038770">
    <property type="entry name" value="Na+/solute_symporter_sf"/>
</dbReference>
<keyword evidence="10" id="KW-1185">Reference proteome</keyword>
<keyword evidence="3 7" id="KW-0812">Transmembrane</keyword>
<feature type="transmembrane region" description="Helical" evidence="7">
    <location>
        <begin position="93"/>
        <end position="115"/>
    </location>
</feature>